<dbReference type="InterPro" id="IPR051400">
    <property type="entry name" value="HAD-like_hydrolase"/>
</dbReference>
<keyword evidence="1 3" id="KW-0378">Hydrolase</keyword>
<evidence type="ECO:0000256" key="2">
    <source>
        <dbReference type="ARBA" id="ARBA00022842"/>
    </source>
</evidence>
<comment type="similarity">
    <text evidence="3">Belongs to the HAD-like hydrolase superfamily.</text>
</comment>
<dbReference type="HAMAP" id="MF_02240">
    <property type="entry name" value="PSP"/>
    <property type="match status" value="1"/>
</dbReference>
<dbReference type="Pfam" id="PF00702">
    <property type="entry name" value="Hydrolase"/>
    <property type="match status" value="1"/>
</dbReference>
<comment type="caution">
    <text evidence="4">The sequence shown here is derived from an EMBL/GenBank/DDBJ whole genome shotgun (WGS) entry which is preliminary data.</text>
</comment>
<dbReference type="NCBIfam" id="TIGR01509">
    <property type="entry name" value="HAD-SF-IA-v3"/>
    <property type="match status" value="1"/>
</dbReference>
<dbReference type="SFLD" id="SFLDG01135">
    <property type="entry name" value="C1.5.6:_HAD__Beta-PGM__Phospha"/>
    <property type="match status" value="1"/>
</dbReference>
<protein>
    <recommendedName>
        <fullName evidence="3">Phosphoserine phosphatase</fullName>
        <shortName evidence="3">PSP</shortName>
        <ecNumber evidence="3">3.1.3.3</ecNumber>
    </recommendedName>
</protein>
<comment type="function">
    <text evidence="3">Catalyzes the last step of the phosphorylated serine biosynthetic pathway, i.e. dephosphorylation of O-phospho-L-serine to form L-serine.</text>
</comment>
<evidence type="ECO:0000313" key="5">
    <source>
        <dbReference type="Proteomes" id="UP000808914"/>
    </source>
</evidence>
<evidence type="ECO:0000313" key="4">
    <source>
        <dbReference type="EMBL" id="MBM7646213.1"/>
    </source>
</evidence>
<dbReference type="SFLD" id="SFLDG01129">
    <property type="entry name" value="C1.5:_HAD__Beta-PGM__Phosphata"/>
    <property type="match status" value="1"/>
</dbReference>
<comment type="catalytic activity">
    <reaction evidence="3">
        <text>O-phospho-L-serine + H2O = L-serine + phosphate</text>
        <dbReference type="Rhea" id="RHEA:21208"/>
        <dbReference type="ChEBI" id="CHEBI:15377"/>
        <dbReference type="ChEBI" id="CHEBI:33384"/>
        <dbReference type="ChEBI" id="CHEBI:43474"/>
        <dbReference type="ChEBI" id="CHEBI:57524"/>
        <dbReference type="EC" id="3.1.3.3"/>
    </reaction>
</comment>
<dbReference type="NCBIfam" id="TIGR01662">
    <property type="entry name" value="HAD-SF-IIIA"/>
    <property type="match status" value="1"/>
</dbReference>
<comment type="cofactor">
    <cofactor evidence="3">
        <name>Mg(2+)</name>
        <dbReference type="ChEBI" id="CHEBI:18420"/>
    </cofactor>
    <cofactor evidence="3">
        <name>Co(2+)</name>
        <dbReference type="ChEBI" id="CHEBI:48828"/>
    </cofactor>
</comment>
<dbReference type="EC" id="3.1.3.3" evidence="3"/>
<dbReference type="PANTHER" id="PTHR46470:SF3">
    <property type="entry name" value="N-ACYLNEURAMINATE-9-PHOSPHATASE"/>
    <property type="match status" value="1"/>
</dbReference>
<dbReference type="EMBL" id="JAFBER010000017">
    <property type="protein sequence ID" value="MBM7646213.1"/>
    <property type="molecule type" value="Genomic_DNA"/>
</dbReference>
<dbReference type="NCBIfam" id="TIGR01549">
    <property type="entry name" value="HAD-SF-IA-v1"/>
    <property type="match status" value="1"/>
</dbReference>
<dbReference type="PANTHER" id="PTHR46470">
    <property type="entry name" value="N-ACYLNEURAMINATE-9-PHOSPHATASE"/>
    <property type="match status" value="1"/>
</dbReference>
<keyword evidence="3" id="KW-0028">Amino-acid biosynthesis</keyword>
<dbReference type="Gene3D" id="1.20.120.1600">
    <property type="match status" value="1"/>
</dbReference>
<keyword evidence="5" id="KW-1185">Reference proteome</keyword>
<keyword evidence="2 3" id="KW-0460">Magnesium</keyword>
<dbReference type="InterPro" id="IPR006549">
    <property type="entry name" value="HAD-SF_hydro_IIIA"/>
</dbReference>
<accession>A0ABS2Q1P4</accession>
<sequence>MKAVFFDLDDTLLWDSKCIKEAFETTCTIAADKIGIDPETIEKHVRNKARTIYAEYDVYPFTKMIGINPFEGLWGTFHDGTLEFPELERIAPEYQIRVWTESLQELGMNDGHLGKTLAGIFKETRQQLAYLYPDTLDVLRHLKEEYRLVLITNGAPTLQNQKLTSAHELPPFFEKIVISGDFGKGKPDPALFEYVLSETGLNHKEAVMVGDNLNADIKGANAVGMKSIWINHHGAAAPGDNQPTYEVKRLKDVLSILRHLKDTSHRSSMSPEQEY</sequence>
<comment type="pathway">
    <text evidence="3">Amino-acid biosynthesis; L-serine biosynthesis; L-serine from 3-phospho-D-glycerate: step 3/3.</text>
</comment>
<dbReference type="InterPro" id="IPR044266">
    <property type="entry name" value="PSP_YsaA"/>
</dbReference>
<dbReference type="RefSeq" id="WP_205004104.1">
    <property type="nucleotide sequence ID" value="NZ_JAFBER010000017.1"/>
</dbReference>
<dbReference type="Gene3D" id="3.40.50.1000">
    <property type="entry name" value="HAD superfamily/HAD-like"/>
    <property type="match status" value="1"/>
</dbReference>
<dbReference type="SFLD" id="SFLDS00003">
    <property type="entry name" value="Haloacid_Dehalogenase"/>
    <property type="match status" value="1"/>
</dbReference>
<evidence type="ECO:0000256" key="3">
    <source>
        <dbReference type="HAMAP-Rule" id="MF_02240"/>
    </source>
</evidence>
<dbReference type="SUPFAM" id="SSF56784">
    <property type="entry name" value="HAD-like"/>
    <property type="match status" value="1"/>
</dbReference>
<keyword evidence="3" id="KW-0718">Serine biosynthesis</keyword>
<dbReference type="Proteomes" id="UP000808914">
    <property type="component" value="Unassembled WGS sequence"/>
</dbReference>
<dbReference type="InterPro" id="IPR006439">
    <property type="entry name" value="HAD-SF_hydro_IA"/>
</dbReference>
<comment type="catalytic activity">
    <reaction evidence="3">
        <text>O-phospho-D-serine + H2O = D-serine + phosphate</text>
        <dbReference type="Rhea" id="RHEA:24873"/>
        <dbReference type="ChEBI" id="CHEBI:15377"/>
        <dbReference type="ChEBI" id="CHEBI:35247"/>
        <dbReference type="ChEBI" id="CHEBI:43474"/>
        <dbReference type="ChEBI" id="CHEBI:58680"/>
        <dbReference type="EC" id="3.1.3.3"/>
    </reaction>
</comment>
<proteinExistence type="inferred from homology"/>
<keyword evidence="3" id="KW-0170">Cobalt</keyword>
<gene>
    <name evidence="4" type="ORF">JOD45_002439</name>
</gene>
<evidence type="ECO:0000256" key="1">
    <source>
        <dbReference type="ARBA" id="ARBA00022801"/>
    </source>
</evidence>
<name>A0ABS2Q1P4_9BACL</name>
<organism evidence="4 5">
    <name type="scientific">Scopulibacillus daqui</name>
    <dbReference type="NCBI Taxonomy" id="1469162"/>
    <lineage>
        <taxon>Bacteria</taxon>
        <taxon>Bacillati</taxon>
        <taxon>Bacillota</taxon>
        <taxon>Bacilli</taxon>
        <taxon>Bacillales</taxon>
        <taxon>Sporolactobacillaceae</taxon>
        <taxon>Scopulibacillus</taxon>
    </lineage>
</organism>
<reference evidence="4 5" key="1">
    <citation type="submission" date="2021-01" db="EMBL/GenBank/DDBJ databases">
        <title>Genomic Encyclopedia of Type Strains, Phase IV (KMG-IV): sequencing the most valuable type-strain genomes for metagenomic binning, comparative biology and taxonomic classification.</title>
        <authorList>
            <person name="Goeker M."/>
        </authorList>
    </citation>
    <scope>NUCLEOTIDE SEQUENCE [LARGE SCALE GENOMIC DNA]</scope>
    <source>
        <strain evidence="4 5">DSM 28236</strain>
    </source>
</reference>
<dbReference type="GO" id="GO:0016787">
    <property type="term" value="F:hydrolase activity"/>
    <property type="evidence" value="ECO:0007669"/>
    <property type="project" value="UniProtKB-KW"/>
</dbReference>
<dbReference type="InterPro" id="IPR023214">
    <property type="entry name" value="HAD_sf"/>
</dbReference>
<dbReference type="InterPro" id="IPR036412">
    <property type="entry name" value="HAD-like_sf"/>
</dbReference>